<comment type="caution">
    <text evidence="3">The sequence shown here is derived from an EMBL/GenBank/DDBJ whole genome shotgun (WGS) entry which is preliminary data.</text>
</comment>
<gene>
    <name evidence="3" type="ORF">IAA17_11495</name>
</gene>
<dbReference type="InterPro" id="IPR011009">
    <property type="entry name" value="Kinase-like_dom_sf"/>
</dbReference>
<dbReference type="EMBL" id="DXBC01000184">
    <property type="protein sequence ID" value="HIZ80398.1"/>
    <property type="molecule type" value="Genomic_DNA"/>
</dbReference>
<keyword evidence="2" id="KW-0472">Membrane</keyword>
<protein>
    <recommendedName>
        <fullName evidence="5">Protein kinase domain-containing protein</fullName>
    </recommendedName>
</protein>
<dbReference type="AlphaFoldDB" id="A0A9D2GII0"/>
<reference evidence="3" key="1">
    <citation type="journal article" date="2021" name="PeerJ">
        <title>Extensive microbial diversity within the chicken gut microbiome revealed by metagenomics and culture.</title>
        <authorList>
            <person name="Gilroy R."/>
            <person name="Ravi A."/>
            <person name="Getino M."/>
            <person name="Pursley I."/>
            <person name="Horton D.L."/>
            <person name="Alikhan N.F."/>
            <person name="Baker D."/>
            <person name="Gharbi K."/>
            <person name="Hall N."/>
            <person name="Watson M."/>
            <person name="Adriaenssens E.M."/>
            <person name="Foster-Nyarko E."/>
            <person name="Jarju S."/>
            <person name="Secka A."/>
            <person name="Antonio M."/>
            <person name="Oren A."/>
            <person name="Chaudhuri R.R."/>
            <person name="La Ragione R."/>
            <person name="Hildebrand F."/>
            <person name="Pallen M.J."/>
        </authorList>
    </citation>
    <scope>NUCLEOTIDE SEQUENCE</scope>
    <source>
        <strain evidence="3">ChiBcec1-1093</strain>
    </source>
</reference>
<feature type="compositionally biased region" description="Low complexity" evidence="1">
    <location>
        <begin position="354"/>
        <end position="372"/>
    </location>
</feature>
<feature type="compositionally biased region" description="Polar residues" evidence="1">
    <location>
        <begin position="442"/>
        <end position="457"/>
    </location>
</feature>
<feature type="transmembrane region" description="Helical" evidence="2">
    <location>
        <begin position="318"/>
        <end position="339"/>
    </location>
</feature>
<organism evidence="3 4">
    <name type="scientific">Candidatus Lachnoclostridium stercorigallinarum</name>
    <dbReference type="NCBI Taxonomy" id="2838634"/>
    <lineage>
        <taxon>Bacteria</taxon>
        <taxon>Bacillati</taxon>
        <taxon>Bacillota</taxon>
        <taxon>Clostridia</taxon>
        <taxon>Lachnospirales</taxon>
        <taxon>Lachnospiraceae</taxon>
    </lineage>
</organism>
<evidence type="ECO:0000256" key="1">
    <source>
        <dbReference type="SAM" id="MobiDB-lite"/>
    </source>
</evidence>
<feature type="region of interest" description="Disordered" evidence="1">
    <location>
        <begin position="349"/>
        <end position="589"/>
    </location>
</feature>
<dbReference type="SUPFAM" id="SSF56112">
    <property type="entry name" value="Protein kinase-like (PK-like)"/>
    <property type="match status" value="1"/>
</dbReference>
<feature type="compositionally biased region" description="Acidic residues" evidence="1">
    <location>
        <begin position="399"/>
        <end position="417"/>
    </location>
</feature>
<dbReference type="Gene3D" id="1.10.510.10">
    <property type="entry name" value="Transferase(Phosphotransferase) domain 1"/>
    <property type="match status" value="1"/>
</dbReference>
<name>A0A9D2GII0_9FIRM</name>
<evidence type="ECO:0000256" key="2">
    <source>
        <dbReference type="SAM" id="Phobius"/>
    </source>
</evidence>
<accession>A0A9D2GII0</accession>
<feature type="compositionally biased region" description="Basic and acidic residues" evidence="1">
    <location>
        <begin position="418"/>
        <end position="441"/>
    </location>
</feature>
<feature type="compositionally biased region" description="Low complexity" evidence="1">
    <location>
        <begin position="502"/>
        <end position="536"/>
    </location>
</feature>
<reference evidence="3" key="2">
    <citation type="submission" date="2021-04" db="EMBL/GenBank/DDBJ databases">
        <authorList>
            <person name="Gilroy R."/>
        </authorList>
    </citation>
    <scope>NUCLEOTIDE SEQUENCE</scope>
    <source>
        <strain evidence="3">ChiBcec1-1093</strain>
    </source>
</reference>
<sequence length="589" mass="62264">MKRCLNCMEEYEDHLRICPWCGGGGGGKDLPFALKAGSILQGRYIVGTCCGARDCDIRYIGWDALFERKVYIEEFYPARLADRTEDGRVCPAAGREEEYRENLERFQAFRKRLVRLYKERDIEELYSCFPENGTAYATFRYSEEKTLKTYVEEGGGDESEAMAFLYMGLEALKKVHSLGLTHGGVDLENFRITEEGKLVLCGFAEPCHWCGDPGMTDYGNPGEKTDLQGLAMMFGRLLLRRCDAKAAEVARYLDSGEHHLPVRTVLAVKNSITKDEKKRIATLENFYDRVFGDSVTMKLAANGEKGSRRETPKRRNRIPYFAGAAGGMAAVLLLAVFLVSGPLGDLLSAGGGESSSVTEGSVEGAADPSGPEESGGESGDEGGSGSSGEDMTDLNVQESEAEEQTEESAGEGEEEPSEREPAETTGKRQTEAEVRQTRETASRTQSPETTKARQTTAPVIRPQPSETSSAAARPSETAAPETSAAGGQQGSEAETSGGAGNSGPTESSGTAETSGAAGTSGSTGTSGPSGGTETTAKGSGTDTEDGPGGKSDDRNGGNTSGGGQNGNSAGTEIEPVGPAGNMSEAAESP</sequence>
<evidence type="ECO:0008006" key="5">
    <source>
        <dbReference type="Google" id="ProtNLM"/>
    </source>
</evidence>
<proteinExistence type="predicted"/>
<dbReference type="Proteomes" id="UP000824101">
    <property type="component" value="Unassembled WGS sequence"/>
</dbReference>
<evidence type="ECO:0000313" key="3">
    <source>
        <dbReference type="EMBL" id="HIZ80398.1"/>
    </source>
</evidence>
<keyword evidence="2" id="KW-0812">Transmembrane</keyword>
<keyword evidence="2" id="KW-1133">Transmembrane helix</keyword>
<evidence type="ECO:0000313" key="4">
    <source>
        <dbReference type="Proteomes" id="UP000824101"/>
    </source>
</evidence>